<gene>
    <name evidence="3" type="ORF">CDES_01180</name>
</gene>
<reference evidence="3 4" key="1">
    <citation type="submission" date="2014-08" db="EMBL/GenBank/DDBJ databases">
        <title>Complete genome sequence of Corynebacterium deserti GIMN1.010 (=DSM 45689), isolated from desert sand in western China.</title>
        <authorList>
            <person name="Ruckert C."/>
            <person name="Albersmeier A."/>
            <person name="Kalinowski J."/>
        </authorList>
    </citation>
    <scope>NUCLEOTIDE SEQUENCE [LARGE SCALE GENOMIC DNA]</scope>
    <source>
        <strain evidence="3 4">GIMN1.010</strain>
    </source>
</reference>
<evidence type="ECO:0000256" key="1">
    <source>
        <dbReference type="ARBA" id="ARBA00009919"/>
    </source>
</evidence>
<evidence type="ECO:0000259" key="2">
    <source>
        <dbReference type="PROSITE" id="PS50206"/>
    </source>
</evidence>
<dbReference type="Pfam" id="PF00581">
    <property type="entry name" value="Rhodanese"/>
    <property type="match status" value="1"/>
</dbReference>
<protein>
    <submittedName>
        <fullName evidence="3">Molybdopterin biosynthesis protein MoeB</fullName>
    </submittedName>
</protein>
<dbReference type="AlphaFoldDB" id="A0A0M4CE13"/>
<dbReference type="FunFam" id="3.40.50.720:FF:000080">
    <property type="entry name" value="Thiazole biosynthesis adenylyltransferase ThiF"/>
    <property type="match status" value="1"/>
</dbReference>
<dbReference type="CDD" id="cd00757">
    <property type="entry name" value="ThiF_MoeB_HesA_family"/>
    <property type="match status" value="1"/>
</dbReference>
<dbReference type="SUPFAM" id="SSF69572">
    <property type="entry name" value="Activating enzymes of the ubiquitin-like proteins"/>
    <property type="match status" value="1"/>
</dbReference>
<accession>A0A0M4CE13</accession>
<dbReference type="PANTHER" id="PTHR10953">
    <property type="entry name" value="UBIQUITIN-ACTIVATING ENZYME E1"/>
    <property type="match status" value="1"/>
</dbReference>
<dbReference type="Gene3D" id="3.40.250.10">
    <property type="entry name" value="Rhodanese-like domain"/>
    <property type="match status" value="1"/>
</dbReference>
<sequence>MKHRDIARYRRQIMLIGQPKQQALIDAHIAVIGAGGLGSPALLYLGGAGIGRITIIDDDSVDLSNLHRQVIHTTASIGSPKAESARDAMLALNPSLDVRFFTEPLTWSNAQTLLSDADLVLDGSDNFDTRHITSWAAAHLGIPHIWASILGFDAQLSVFHAGHGPIYEDLFPTPPPPGSVPSCSQAGVLGPVVGVIGSAMAMEALKIITGIGSPLIGTLGYYSSLDGTWEYIPIVGSPSVLADVLSRTPPPISPASAEVLDVPRATTIPAGSTLIDVREPAEFHSYSIPNATNVPLSTIRSGTVPSAVAAGSPTLIYCASGTRSAQAIAILEDSGYTNMTSLDGGIEAWLDGS</sequence>
<dbReference type="InterPro" id="IPR035985">
    <property type="entry name" value="Ubiquitin-activating_enz"/>
</dbReference>
<dbReference type="InterPro" id="IPR001763">
    <property type="entry name" value="Rhodanese-like_dom"/>
</dbReference>
<dbReference type="CDD" id="cd00158">
    <property type="entry name" value="RHOD"/>
    <property type="match status" value="1"/>
</dbReference>
<dbReference type="InterPro" id="IPR045886">
    <property type="entry name" value="ThiF/MoeB/HesA"/>
</dbReference>
<dbReference type="EMBL" id="CP009220">
    <property type="protein sequence ID" value="ALC04715.1"/>
    <property type="molecule type" value="Genomic_DNA"/>
</dbReference>
<dbReference type="PANTHER" id="PTHR10953:SF102">
    <property type="entry name" value="ADENYLYLTRANSFERASE AND SULFURTRANSFERASE MOCS3"/>
    <property type="match status" value="1"/>
</dbReference>
<dbReference type="OrthoDB" id="9804286at2"/>
<dbReference type="STRING" id="931089.CDES_01180"/>
<dbReference type="Proteomes" id="UP000068067">
    <property type="component" value="Chromosome"/>
</dbReference>
<dbReference type="GO" id="GO:0008641">
    <property type="term" value="F:ubiquitin-like modifier activating enzyme activity"/>
    <property type="evidence" value="ECO:0007669"/>
    <property type="project" value="InterPro"/>
</dbReference>
<dbReference type="PATRIC" id="fig|931089.4.peg.244"/>
<dbReference type="GO" id="GO:0005737">
    <property type="term" value="C:cytoplasm"/>
    <property type="evidence" value="ECO:0007669"/>
    <property type="project" value="TreeGrafter"/>
</dbReference>
<dbReference type="Gene3D" id="3.40.50.720">
    <property type="entry name" value="NAD(P)-binding Rossmann-like Domain"/>
    <property type="match status" value="1"/>
</dbReference>
<dbReference type="RefSeq" id="WP_053543897.1">
    <property type="nucleotide sequence ID" value="NZ_CP009220.1"/>
</dbReference>
<name>A0A0M4CE13_9CORY</name>
<proteinExistence type="inferred from homology"/>
<organism evidence="3 4">
    <name type="scientific">Corynebacterium deserti GIMN1.010</name>
    <dbReference type="NCBI Taxonomy" id="931089"/>
    <lineage>
        <taxon>Bacteria</taxon>
        <taxon>Bacillati</taxon>
        <taxon>Actinomycetota</taxon>
        <taxon>Actinomycetes</taxon>
        <taxon>Mycobacteriales</taxon>
        <taxon>Corynebacteriaceae</taxon>
        <taxon>Corynebacterium</taxon>
    </lineage>
</organism>
<dbReference type="PROSITE" id="PS50206">
    <property type="entry name" value="RHODANESE_3"/>
    <property type="match status" value="1"/>
</dbReference>
<keyword evidence="4" id="KW-1185">Reference proteome</keyword>
<dbReference type="InterPro" id="IPR036873">
    <property type="entry name" value="Rhodanese-like_dom_sf"/>
</dbReference>
<evidence type="ECO:0000313" key="4">
    <source>
        <dbReference type="Proteomes" id="UP000068067"/>
    </source>
</evidence>
<evidence type="ECO:0000313" key="3">
    <source>
        <dbReference type="EMBL" id="ALC04715.1"/>
    </source>
</evidence>
<dbReference type="InterPro" id="IPR000594">
    <property type="entry name" value="ThiF_NAD_FAD-bd"/>
</dbReference>
<comment type="similarity">
    <text evidence="1">Belongs to the HesA/MoeB/ThiF family.</text>
</comment>
<feature type="domain" description="Rhodanese" evidence="2">
    <location>
        <begin position="268"/>
        <end position="351"/>
    </location>
</feature>
<dbReference type="KEGG" id="cdx:CDES_01180"/>
<dbReference type="SMART" id="SM00450">
    <property type="entry name" value="RHOD"/>
    <property type="match status" value="1"/>
</dbReference>
<dbReference type="GO" id="GO:0016779">
    <property type="term" value="F:nucleotidyltransferase activity"/>
    <property type="evidence" value="ECO:0007669"/>
    <property type="project" value="TreeGrafter"/>
</dbReference>
<dbReference type="GO" id="GO:0004792">
    <property type="term" value="F:thiosulfate-cyanide sulfurtransferase activity"/>
    <property type="evidence" value="ECO:0007669"/>
    <property type="project" value="TreeGrafter"/>
</dbReference>
<dbReference type="Pfam" id="PF00899">
    <property type="entry name" value="ThiF"/>
    <property type="match status" value="1"/>
</dbReference>